<gene>
    <name evidence="2" type="ORF">SAMN02745220_02358</name>
</gene>
<dbReference type="AlphaFoldDB" id="A0A1M7Y7D3"/>
<feature type="region of interest" description="Disordered" evidence="1">
    <location>
        <begin position="1"/>
        <end position="31"/>
    </location>
</feature>
<proteinExistence type="predicted"/>
<dbReference type="STRING" id="1121416.SAMN02745220_02358"/>
<evidence type="ECO:0000313" key="2">
    <source>
        <dbReference type="EMBL" id="SHO48543.1"/>
    </source>
</evidence>
<dbReference type="EMBL" id="FRFE01000010">
    <property type="protein sequence ID" value="SHO48543.1"/>
    <property type="molecule type" value="Genomic_DNA"/>
</dbReference>
<dbReference type="Proteomes" id="UP000184603">
    <property type="component" value="Unassembled WGS sequence"/>
</dbReference>
<dbReference type="RefSeq" id="WP_073613653.1">
    <property type="nucleotide sequence ID" value="NZ_FRFE01000010.1"/>
</dbReference>
<accession>A0A1M7Y7D3</accession>
<organism evidence="2 3">
    <name type="scientific">Desulfopila aestuarii DSM 18488</name>
    <dbReference type="NCBI Taxonomy" id="1121416"/>
    <lineage>
        <taxon>Bacteria</taxon>
        <taxon>Pseudomonadati</taxon>
        <taxon>Thermodesulfobacteriota</taxon>
        <taxon>Desulfobulbia</taxon>
        <taxon>Desulfobulbales</taxon>
        <taxon>Desulfocapsaceae</taxon>
        <taxon>Desulfopila</taxon>
    </lineage>
</organism>
<keyword evidence="3" id="KW-1185">Reference proteome</keyword>
<feature type="compositionally biased region" description="Basic residues" evidence="1">
    <location>
        <begin position="1"/>
        <end position="10"/>
    </location>
</feature>
<name>A0A1M7Y7D3_9BACT</name>
<sequence length="122" mass="13786">MSQRKFRRAQQKSGKPQSQPQPSPSTTHQPSVQALVWYKEEHWLTLKEMFVDGDMLPASFDDWLTRAEKMKKDAEAAGDAVIKVFIDPETFPGWCESKGLPMDSEARSQLAIEVAQAQSFSV</sequence>
<reference evidence="2 3" key="1">
    <citation type="submission" date="2016-12" db="EMBL/GenBank/DDBJ databases">
        <authorList>
            <person name="Song W.-J."/>
            <person name="Kurnit D.M."/>
        </authorList>
    </citation>
    <scope>NUCLEOTIDE SEQUENCE [LARGE SCALE GENOMIC DNA]</scope>
    <source>
        <strain evidence="2 3">DSM 18488</strain>
    </source>
</reference>
<evidence type="ECO:0000313" key="3">
    <source>
        <dbReference type="Proteomes" id="UP000184603"/>
    </source>
</evidence>
<protein>
    <submittedName>
        <fullName evidence="2">Uncharacterized protein</fullName>
    </submittedName>
</protein>
<evidence type="ECO:0000256" key="1">
    <source>
        <dbReference type="SAM" id="MobiDB-lite"/>
    </source>
</evidence>
<feature type="compositionally biased region" description="Low complexity" evidence="1">
    <location>
        <begin position="11"/>
        <end position="31"/>
    </location>
</feature>